<sequence>MKLLLRLLLCLLLPLSASVALAQQQLVSDPEIYEKDHFRKVCKTAEFDDNYVTRLDINNDGIVDAIVNEGALTCDGKRGPDCDAEGCPYNFYVQVKEGGYLMIATAKIFGYDFIQRYGNKVFVLKMPPHFCDRTDGPQCEMTVRVRGVMFVTIVKK</sequence>
<comment type="caution">
    <text evidence="3">The sequence shown here is derived from an EMBL/GenBank/DDBJ whole genome shotgun (WGS) entry which is preliminary data.</text>
</comment>
<keyword evidence="1" id="KW-0732">Signal</keyword>
<name>A0A1S2DUX1_AGRVI</name>
<accession>A0A1S2DUX1</accession>
<evidence type="ECO:0000313" key="2">
    <source>
        <dbReference type="EMBL" id="MUZ72974.1"/>
    </source>
</evidence>
<proteinExistence type="predicted"/>
<feature type="chain" id="PRO_5039784845" evidence="1">
    <location>
        <begin position="23"/>
        <end position="156"/>
    </location>
</feature>
<dbReference type="Proteomes" id="UP000440716">
    <property type="component" value="Unassembled WGS sequence"/>
</dbReference>
<dbReference type="EMBL" id="WPHR01000006">
    <property type="protein sequence ID" value="MUZ72974.1"/>
    <property type="molecule type" value="Genomic_DNA"/>
</dbReference>
<dbReference type="Proteomes" id="UP000477951">
    <property type="component" value="Unassembled WGS sequence"/>
</dbReference>
<organism evidence="3 4">
    <name type="scientific">Agrobacterium vitis</name>
    <name type="common">Rhizobium vitis</name>
    <dbReference type="NCBI Taxonomy" id="373"/>
    <lineage>
        <taxon>Bacteria</taxon>
        <taxon>Pseudomonadati</taxon>
        <taxon>Pseudomonadota</taxon>
        <taxon>Alphaproteobacteria</taxon>
        <taxon>Hyphomicrobiales</taxon>
        <taxon>Rhizobiaceae</taxon>
        <taxon>Rhizobium/Agrobacterium group</taxon>
        <taxon>Agrobacterium</taxon>
    </lineage>
</organism>
<dbReference type="EMBL" id="WPHU01000005">
    <property type="protein sequence ID" value="MVA56977.1"/>
    <property type="molecule type" value="Genomic_DNA"/>
</dbReference>
<feature type="signal peptide" evidence="1">
    <location>
        <begin position="1"/>
        <end position="22"/>
    </location>
</feature>
<evidence type="ECO:0000313" key="5">
    <source>
        <dbReference type="Proteomes" id="UP000477951"/>
    </source>
</evidence>
<evidence type="ECO:0000313" key="4">
    <source>
        <dbReference type="Proteomes" id="UP000440716"/>
    </source>
</evidence>
<evidence type="ECO:0000313" key="3">
    <source>
        <dbReference type="EMBL" id="MVA56977.1"/>
    </source>
</evidence>
<evidence type="ECO:0000256" key="1">
    <source>
        <dbReference type="SAM" id="SignalP"/>
    </source>
</evidence>
<dbReference type="RefSeq" id="WP_070147499.1">
    <property type="nucleotide sequence ID" value="NZ_CP146242.1"/>
</dbReference>
<dbReference type="AlphaFoldDB" id="A0A1S2DUX1"/>
<reference evidence="4 5" key="1">
    <citation type="submission" date="2019-12" db="EMBL/GenBank/DDBJ databases">
        <title>Whole-genome sequencing of Allorhizobium vitis.</title>
        <authorList>
            <person name="Gan H.M."/>
            <person name="Szegedi E."/>
            <person name="Burr T."/>
            <person name="Savka M.A."/>
        </authorList>
    </citation>
    <scope>NUCLEOTIDE SEQUENCE [LARGE SCALE GENOMIC DNA]</scope>
    <source>
        <strain evidence="3 4">CG415</strain>
        <strain evidence="2 5">CG516</strain>
    </source>
</reference>
<protein>
    <submittedName>
        <fullName evidence="3">Uncharacterized protein</fullName>
    </submittedName>
</protein>
<gene>
    <name evidence="3" type="ORF">GOZ88_12780</name>
    <name evidence="2" type="ORF">GOZ90_09795</name>
</gene>